<protein>
    <recommendedName>
        <fullName evidence="4">Myb-like domain-containing protein</fullName>
    </recommendedName>
</protein>
<evidence type="ECO:0000313" key="3">
    <source>
        <dbReference type="Proteomes" id="UP001220324"/>
    </source>
</evidence>
<feature type="region of interest" description="Disordered" evidence="1">
    <location>
        <begin position="127"/>
        <end position="206"/>
    </location>
</feature>
<evidence type="ECO:0008006" key="4">
    <source>
        <dbReference type="Google" id="ProtNLM"/>
    </source>
</evidence>
<evidence type="ECO:0000313" key="2">
    <source>
        <dbReference type="EMBL" id="KAJ5552375.1"/>
    </source>
</evidence>
<feature type="compositionally biased region" description="Low complexity" evidence="1">
    <location>
        <begin position="132"/>
        <end position="148"/>
    </location>
</feature>
<reference evidence="2 3" key="1">
    <citation type="journal article" date="2023" name="IMA Fungus">
        <title>Comparative genomic study of the Penicillium genus elucidates a diverse pangenome and 15 lateral gene transfer events.</title>
        <authorList>
            <person name="Petersen C."/>
            <person name="Sorensen T."/>
            <person name="Nielsen M.R."/>
            <person name="Sondergaard T.E."/>
            <person name="Sorensen J.L."/>
            <person name="Fitzpatrick D.A."/>
            <person name="Frisvad J.C."/>
            <person name="Nielsen K.L."/>
        </authorList>
    </citation>
    <scope>NUCLEOTIDE SEQUENCE [LARGE SCALE GENOMIC DNA]</scope>
    <source>
        <strain evidence="2 3">IBT 35679</strain>
    </source>
</reference>
<sequence>MSFHDDSCSPEEVPSFYDVEPNWAGVETPEFQAAFLGVNAPYCPEPIGPSALLTPVSLPDSSFRPSPALSHHSQEYVPEYQYIGNSIAPQGLGISAPFPNDFPVSSAANLDTSYIYAPDEYQQLEYGLPTNTSSMSPQMQPQTQMQMQGLAPRRRRRAPSQSRSHTPSRDTPINILPHPQGIERMELAPPGPGRGRRDPQAEEEDAFVEELREKNTAWKVVWELYREKFNKDASEPRLQMRQNRRRERRNARWEDHDVQLLIKASAMWEKEKYRFIADKMKELNASKEYTPHQCKVQLRLIETNDYRQNMDIASPSAMTDPPRSPPAISRSRKRARPQSLEPE</sequence>
<keyword evidence="3" id="KW-1185">Reference proteome</keyword>
<dbReference type="AlphaFoldDB" id="A0AAD6D2I9"/>
<accession>A0AAD6D2I9</accession>
<dbReference type="EMBL" id="JAQIZZ010000002">
    <property type="protein sequence ID" value="KAJ5552375.1"/>
    <property type="molecule type" value="Genomic_DNA"/>
</dbReference>
<name>A0AAD6D2I9_9EURO</name>
<feature type="region of interest" description="Disordered" evidence="1">
    <location>
        <begin position="307"/>
        <end position="343"/>
    </location>
</feature>
<evidence type="ECO:0000256" key="1">
    <source>
        <dbReference type="SAM" id="MobiDB-lite"/>
    </source>
</evidence>
<comment type="caution">
    <text evidence="2">The sequence shown here is derived from an EMBL/GenBank/DDBJ whole genome shotgun (WGS) entry which is preliminary data.</text>
</comment>
<dbReference type="Proteomes" id="UP001220324">
    <property type="component" value="Unassembled WGS sequence"/>
</dbReference>
<proteinExistence type="predicted"/>
<organism evidence="2 3">
    <name type="scientific">Penicillium frequentans</name>
    <dbReference type="NCBI Taxonomy" id="3151616"/>
    <lineage>
        <taxon>Eukaryota</taxon>
        <taxon>Fungi</taxon>
        <taxon>Dikarya</taxon>
        <taxon>Ascomycota</taxon>
        <taxon>Pezizomycotina</taxon>
        <taxon>Eurotiomycetes</taxon>
        <taxon>Eurotiomycetidae</taxon>
        <taxon>Eurotiales</taxon>
        <taxon>Aspergillaceae</taxon>
        <taxon>Penicillium</taxon>
    </lineage>
</organism>
<gene>
    <name evidence="2" type="ORF">N7494_001753</name>
</gene>